<name>A0ABU0BKK8_9HYPH</name>
<reference evidence="2 3" key="1">
    <citation type="submission" date="2023-07" db="EMBL/GenBank/DDBJ databases">
        <title>Genomic Encyclopedia of Type Strains, Phase IV (KMG-IV): sequencing the most valuable type-strain genomes for metagenomic binning, comparative biology and taxonomic classification.</title>
        <authorList>
            <person name="Goeker M."/>
        </authorList>
    </citation>
    <scope>NUCLEOTIDE SEQUENCE [LARGE SCALE GENOMIC DNA]</scope>
    <source>
        <strain evidence="2 3">DSM 1112</strain>
    </source>
</reference>
<sequence>MTSYLVFTSPGDKPADDIRFIADRFSWPAFVFPAFWLLFKRQWLAGIAVFIVQGAIAAASVEPRALLPGLLAGLAVKLLVALEGPRFLAARLEASGWTLHSIILAPDLATAEAISDSLMEAPVAPTSSIALKSADNGKAGTPAFGLFETYGER</sequence>
<comment type="caution">
    <text evidence="2">The sequence shown here is derived from an EMBL/GenBank/DDBJ whole genome shotgun (WGS) entry which is preliminary data.</text>
</comment>
<organism evidence="2 3">
    <name type="scientific">Pararhizobium capsulatum DSM 1112</name>
    <dbReference type="NCBI Taxonomy" id="1121113"/>
    <lineage>
        <taxon>Bacteria</taxon>
        <taxon>Pseudomonadati</taxon>
        <taxon>Pseudomonadota</taxon>
        <taxon>Alphaproteobacteria</taxon>
        <taxon>Hyphomicrobiales</taxon>
        <taxon>Rhizobiaceae</taxon>
        <taxon>Rhizobium/Agrobacterium group</taxon>
        <taxon>Pararhizobium</taxon>
    </lineage>
</organism>
<dbReference type="Proteomes" id="UP001230207">
    <property type="component" value="Unassembled WGS sequence"/>
</dbReference>
<feature type="transmembrane region" description="Helical" evidence="1">
    <location>
        <begin position="20"/>
        <end position="38"/>
    </location>
</feature>
<dbReference type="InterPro" id="IPR024399">
    <property type="entry name" value="DUF2628"/>
</dbReference>
<dbReference type="Pfam" id="PF10947">
    <property type="entry name" value="DUF2628"/>
    <property type="match status" value="1"/>
</dbReference>
<proteinExistence type="predicted"/>
<feature type="transmembrane region" description="Helical" evidence="1">
    <location>
        <begin position="43"/>
        <end position="59"/>
    </location>
</feature>
<protein>
    <recommendedName>
        <fullName evidence="4">DUF2628 domain-containing protein</fullName>
    </recommendedName>
</protein>
<evidence type="ECO:0000313" key="2">
    <source>
        <dbReference type="EMBL" id="MDQ0318264.1"/>
    </source>
</evidence>
<gene>
    <name evidence="2" type="ORF">QO002_000402</name>
</gene>
<keyword evidence="1" id="KW-0812">Transmembrane</keyword>
<accession>A0ABU0BKK8</accession>
<evidence type="ECO:0000256" key="1">
    <source>
        <dbReference type="SAM" id="Phobius"/>
    </source>
</evidence>
<keyword evidence="1" id="KW-1133">Transmembrane helix</keyword>
<dbReference type="EMBL" id="JAUSVF010000001">
    <property type="protein sequence ID" value="MDQ0318264.1"/>
    <property type="molecule type" value="Genomic_DNA"/>
</dbReference>
<evidence type="ECO:0008006" key="4">
    <source>
        <dbReference type="Google" id="ProtNLM"/>
    </source>
</evidence>
<dbReference type="RefSeq" id="WP_307226177.1">
    <property type="nucleotide sequence ID" value="NZ_JAUSVF010000001.1"/>
</dbReference>
<keyword evidence="1" id="KW-0472">Membrane</keyword>
<keyword evidence="3" id="KW-1185">Reference proteome</keyword>
<evidence type="ECO:0000313" key="3">
    <source>
        <dbReference type="Proteomes" id="UP001230207"/>
    </source>
</evidence>